<dbReference type="AlphaFoldDB" id="A0A1W2BRA2"/>
<dbReference type="OrthoDB" id="709278at2"/>
<dbReference type="RefSeq" id="WP_084288682.1">
    <property type="nucleotide sequence ID" value="NZ_FWYB01000002.1"/>
</dbReference>
<organism evidence="1 2">
    <name type="scientific">Pedobacter nyackensis</name>
    <dbReference type="NCBI Taxonomy" id="475255"/>
    <lineage>
        <taxon>Bacteria</taxon>
        <taxon>Pseudomonadati</taxon>
        <taxon>Bacteroidota</taxon>
        <taxon>Sphingobacteriia</taxon>
        <taxon>Sphingobacteriales</taxon>
        <taxon>Sphingobacteriaceae</taxon>
        <taxon>Pedobacter</taxon>
    </lineage>
</organism>
<dbReference type="EMBL" id="FWYB01000002">
    <property type="protein sequence ID" value="SMC75254.1"/>
    <property type="molecule type" value="Genomic_DNA"/>
</dbReference>
<dbReference type="STRING" id="475255.SAMN04488101_102720"/>
<accession>A0A1W2BRA2</accession>
<reference evidence="1 2" key="1">
    <citation type="submission" date="2017-04" db="EMBL/GenBank/DDBJ databases">
        <authorList>
            <person name="Afonso C.L."/>
            <person name="Miller P.J."/>
            <person name="Scott M.A."/>
            <person name="Spackman E."/>
            <person name="Goraichik I."/>
            <person name="Dimitrov K.M."/>
            <person name="Suarez D.L."/>
            <person name="Swayne D.E."/>
        </authorList>
    </citation>
    <scope>NUCLEOTIDE SEQUENCE [LARGE SCALE GENOMIC DNA]</scope>
    <source>
        <strain evidence="1 2">DSM 19625</strain>
    </source>
</reference>
<evidence type="ECO:0000313" key="1">
    <source>
        <dbReference type="EMBL" id="SMC75254.1"/>
    </source>
</evidence>
<name>A0A1W2BRA2_9SPHI</name>
<dbReference type="Proteomes" id="UP000192678">
    <property type="component" value="Unassembled WGS sequence"/>
</dbReference>
<proteinExistence type="predicted"/>
<sequence>MKKTSRRYNINNLEELHAMVSSLKAEHELKGDLLLNDTKSYFKQFTIGGMIKKYASSSSLLKLDDKLNISSGIMSMVLPFLMNTTLFRGSGFLTKTLVGLASNKVGKTLDAEHLSAIFNAVKSWFSSSTKKTEKTPQYVDYGIPPDSETY</sequence>
<protein>
    <submittedName>
        <fullName evidence="1">Uncharacterized protein</fullName>
    </submittedName>
</protein>
<evidence type="ECO:0000313" key="2">
    <source>
        <dbReference type="Proteomes" id="UP000192678"/>
    </source>
</evidence>
<gene>
    <name evidence="1" type="ORF">SAMN04488101_102720</name>
</gene>
<keyword evidence="2" id="KW-1185">Reference proteome</keyword>